<dbReference type="PANTHER" id="PTHR36456:SF1">
    <property type="entry name" value="UPF0232 PROTEIN SCO3875"/>
    <property type="match status" value="1"/>
</dbReference>
<dbReference type="Pfam" id="PF05258">
    <property type="entry name" value="DciA"/>
    <property type="match status" value="1"/>
</dbReference>
<feature type="compositionally biased region" description="Basic residues" evidence="1">
    <location>
        <begin position="22"/>
        <end position="38"/>
    </location>
</feature>
<dbReference type="RefSeq" id="WP_189554281.1">
    <property type="nucleotide sequence ID" value="NZ_BMTP01000020.1"/>
</dbReference>
<organism evidence="2 3">
    <name type="scientific">Streptomyces lavendofoliae</name>
    <dbReference type="NCBI Taxonomy" id="67314"/>
    <lineage>
        <taxon>Bacteria</taxon>
        <taxon>Bacillati</taxon>
        <taxon>Actinomycetota</taxon>
        <taxon>Actinomycetes</taxon>
        <taxon>Kitasatosporales</taxon>
        <taxon>Streptomycetaceae</taxon>
        <taxon>Streptomyces</taxon>
    </lineage>
</organism>
<evidence type="ECO:0008006" key="4">
    <source>
        <dbReference type="Google" id="ProtNLM"/>
    </source>
</evidence>
<comment type="caution">
    <text evidence="2">The sequence shown here is derived from an EMBL/GenBank/DDBJ whole genome shotgun (WGS) entry which is preliminary data.</text>
</comment>
<proteinExistence type="predicted"/>
<keyword evidence="3" id="KW-1185">Reference proteome</keyword>
<reference evidence="2" key="2">
    <citation type="submission" date="2020-09" db="EMBL/GenBank/DDBJ databases">
        <authorList>
            <person name="Sun Q."/>
            <person name="Ohkuma M."/>
        </authorList>
    </citation>
    <scope>NUCLEOTIDE SEQUENCE</scope>
    <source>
        <strain evidence="2">JCM 4391</strain>
    </source>
</reference>
<dbReference type="PANTHER" id="PTHR36456">
    <property type="entry name" value="UPF0232 PROTEIN SCO3875"/>
    <property type="match status" value="1"/>
</dbReference>
<feature type="region of interest" description="Disordered" evidence="1">
    <location>
        <begin position="1"/>
        <end position="49"/>
    </location>
</feature>
<dbReference type="EMBL" id="BMTP01000020">
    <property type="protein sequence ID" value="GGU62008.1"/>
    <property type="molecule type" value="Genomic_DNA"/>
</dbReference>
<accession>A0A918I3S4</accession>
<evidence type="ECO:0000313" key="2">
    <source>
        <dbReference type="EMBL" id="GGU62008.1"/>
    </source>
</evidence>
<gene>
    <name evidence="2" type="ORF">GCM10010274_58470</name>
</gene>
<dbReference type="InterPro" id="IPR007922">
    <property type="entry name" value="DciA-like"/>
</dbReference>
<name>A0A918I3S4_9ACTN</name>
<evidence type="ECO:0000313" key="3">
    <source>
        <dbReference type="Proteomes" id="UP000636661"/>
    </source>
</evidence>
<protein>
    <recommendedName>
        <fullName evidence="4">DUF721 domain-containing protein</fullName>
    </recommendedName>
</protein>
<dbReference type="AlphaFoldDB" id="A0A918I3S4"/>
<reference evidence="2" key="1">
    <citation type="journal article" date="2014" name="Int. J. Syst. Evol. Microbiol.">
        <title>Complete genome sequence of Corynebacterium casei LMG S-19264T (=DSM 44701T), isolated from a smear-ripened cheese.</title>
        <authorList>
            <consortium name="US DOE Joint Genome Institute (JGI-PGF)"/>
            <person name="Walter F."/>
            <person name="Albersmeier A."/>
            <person name="Kalinowski J."/>
            <person name="Ruckert C."/>
        </authorList>
    </citation>
    <scope>NUCLEOTIDE SEQUENCE</scope>
    <source>
        <strain evidence="2">JCM 4391</strain>
    </source>
</reference>
<evidence type="ECO:0000256" key="1">
    <source>
        <dbReference type="SAM" id="MobiDB-lite"/>
    </source>
</evidence>
<dbReference type="Proteomes" id="UP000636661">
    <property type="component" value="Unassembled WGS sequence"/>
</dbReference>
<sequence length="273" mass="28830">MSDQPQQSGRDLARQALAAYKATRRTHPAGKPATKPRTRSRDRGSGRDPVAFGAVLGTLGAEQGWDTALKGGSLTDRWATICPTQYAGKLRPTAFDPASGTLQLVTDSPAVATDLRILGSMLIQHLNKQLPASAGKGPIRRLAVQLGSVADRSPATAPTPPGPAPELAPVRTREAASPGYQRARAAALAHKPDRDHLLDEKLRAAIAAGDRWLADPANREPEDAFPDAVEAQERAAAAVGPTPGTLEAAVAAALAYKYEGGHRREPRRLFEAS</sequence>